<comment type="caution">
    <text evidence="1">The sequence shown here is derived from an EMBL/GenBank/DDBJ whole genome shotgun (WGS) entry which is preliminary data.</text>
</comment>
<evidence type="ECO:0000313" key="1">
    <source>
        <dbReference type="EMBL" id="KAH3893344.1"/>
    </source>
</evidence>
<reference evidence="1" key="2">
    <citation type="submission" date="2020-11" db="EMBL/GenBank/DDBJ databases">
        <authorList>
            <person name="McCartney M.A."/>
            <person name="Auch B."/>
            <person name="Kono T."/>
            <person name="Mallez S."/>
            <person name="Becker A."/>
            <person name="Gohl D.M."/>
            <person name="Silverstein K.A.T."/>
            <person name="Koren S."/>
            <person name="Bechman K.B."/>
            <person name="Herman A."/>
            <person name="Abrahante J.E."/>
            <person name="Garbe J."/>
        </authorList>
    </citation>
    <scope>NUCLEOTIDE SEQUENCE</scope>
    <source>
        <strain evidence="1">Duluth1</strain>
        <tissue evidence="1">Whole animal</tissue>
    </source>
</reference>
<organism evidence="1 2">
    <name type="scientific">Dreissena polymorpha</name>
    <name type="common">Zebra mussel</name>
    <name type="synonym">Mytilus polymorpha</name>
    <dbReference type="NCBI Taxonomy" id="45954"/>
    <lineage>
        <taxon>Eukaryota</taxon>
        <taxon>Metazoa</taxon>
        <taxon>Spiralia</taxon>
        <taxon>Lophotrochozoa</taxon>
        <taxon>Mollusca</taxon>
        <taxon>Bivalvia</taxon>
        <taxon>Autobranchia</taxon>
        <taxon>Heteroconchia</taxon>
        <taxon>Euheterodonta</taxon>
        <taxon>Imparidentia</taxon>
        <taxon>Neoheterodontei</taxon>
        <taxon>Myida</taxon>
        <taxon>Dreissenoidea</taxon>
        <taxon>Dreissenidae</taxon>
        <taxon>Dreissena</taxon>
    </lineage>
</organism>
<dbReference type="Proteomes" id="UP000828390">
    <property type="component" value="Unassembled WGS sequence"/>
</dbReference>
<gene>
    <name evidence="1" type="ORF">DPMN_017491</name>
</gene>
<dbReference type="AlphaFoldDB" id="A0A9D4NGS9"/>
<name>A0A9D4NGS9_DREPO</name>
<evidence type="ECO:0000313" key="2">
    <source>
        <dbReference type="Proteomes" id="UP000828390"/>
    </source>
</evidence>
<sequence length="79" mass="8618">MENTFHSARRATVTAVATVHRGASSSTSQELGWLLPTTPRGSHRARTPLSALNEFRYVESLVSLVIGLKTALCIVEKHT</sequence>
<proteinExistence type="predicted"/>
<accession>A0A9D4NGS9</accession>
<dbReference type="EMBL" id="JAIWYP010000001">
    <property type="protein sequence ID" value="KAH3893344.1"/>
    <property type="molecule type" value="Genomic_DNA"/>
</dbReference>
<keyword evidence="2" id="KW-1185">Reference proteome</keyword>
<reference evidence="1" key="1">
    <citation type="journal article" date="2019" name="bioRxiv">
        <title>The Genome of the Zebra Mussel, Dreissena polymorpha: A Resource for Invasive Species Research.</title>
        <authorList>
            <person name="McCartney M.A."/>
            <person name="Auch B."/>
            <person name="Kono T."/>
            <person name="Mallez S."/>
            <person name="Zhang Y."/>
            <person name="Obille A."/>
            <person name="Becker A."/>
            <person name="Abrahante J.E."/>
            <person name="Garbe J."/>
            <person name="Badalamenti J.P."/>
            <person name="Herman A."/>
            <person name="Mangelson H."/>
            <person name="Liachko I."/>
            <person name="Sullivan S."/>
            <person name="Sone E.D."/>
            <person name="Koren S."/>
            <person name="Silverstein K.A.T."/>
            <person name="Beckman K.B."/>
            <person name="Gohl D.M."/>
        </authorList>
    </citation>
    <scope>NUCLEOTIDE SEQUENCE</scope>
    <source>
        <strain evidence="1">Duluth1</strain>
        <tissue evidence="1">Whole animal</tissue>
    </source>
</reference>
<protein>
    <submittedName>
        <fullName evidence="1">Uncharacterized protein</fullName>
    </submittedName>
</protein>